<sequence>MSETNEPSFPADQQAPAEAAPSQAAAAPVTPTSAADNSSSEQLCEKITAALRRNDLPDVQCQIEEKGPRLVGHVKTDAERAIAFAIARTTAGTTTLTNGIDVRKQDG</sequence>
<dbReference type="OrthoDB" id="291715at2"/>
<evidence type="ECO:0008006" key="4">
    <source>
        <dbReference type="Google" id="ProtNLM"/>
    </source>
</evidence>
<keyword evidence="3" id="KW-1185">Reference proteome</keyword>
<evidence type="ECO:0000313" key="3">
    <source>
        <dbReference type="Proteomes" id="UP000318538"/>
    </source>
</evidence>
<feature type="region of interest" description="Disordered" evidence="1">
    <location>
        <begin position="1"/>
        <end position="41"/>
    </location>
</feature>
<proteinExistence type="predicted"/>
<name>A0A517NC12_9BACT</name>
<dbReference type="Proteomes" id="UP000318538">
    <property type="component" value="Chromosome"/>
</dbReference>
<evidence type="ECO:0000313" key="2">
    <source>
        <dbReference type="EMBL" id="QDT04641.1"/>
    </source>
</evidence>
<accession>A0A517NC12</accession>
<dbReference type="EMBL" id="CP036525">
    <property type="protein sequence ID" value="QDT04641.1"/>
    <property type="molecule type" value="Genomic_DNA"/>
</dbReference>
<feature type="compositionally biased region" description="Low complexity" evidence="1">
    <location>
        <begin position="10"/>
        <end position="36"/>
    </location>
</feature>
<dbReference type="AlphaFoldDB" id="A0A517NC12"/>
<dbReference type="RefSeq" id="WP_145170366.1">
    <property type="nucleotide sequence ID" value="NZ_CP036525.1"/>
</dbReference>
<reference evidence="2 3" key="1">
    <citation type="submission" date="2019-02" db="EMBL/GenBank/DDBJ databases">
        <title>Deep-cultivation of Planctomycetes and their phenomic and genomic characterization uncovers novel biology.</title>
        <authorList>
            <person name="Wiegand S."/>
            <person name="Jogler M."/>
            <person name="Boedeker C."/>
            <person name="Pinto D."/>
            <person name="Vollmers J."/>
            <person name="Rivas-Marin E."/>
            <person name="Kohn T."/>
            <person name="Peeters S.H."/>
            <person name="Heuer A."/>
            <person name="Rast P."/>
            <person name="Oberbeckmann S."/>
            <person name="Bunk B."/>
            <person name="Jeske O."/>
            <person name="Meyerdierks A."/>
            <person name="Storesund J.E."/>
            <person name="Kallscheuer N."/>
            <person name="Luecker S."/>
            <person name="Lage O.M."/>
            <person name="Pohl T."/>
            <person name="Merkel B.J."/>
            <person name="Hornburger P."/>
            <person name="Mueller R.-W."/>
            <person name="Bruemmer F."/>
            <person name="Labrenz M."/>
            <person name="Spormann A.M."/>
            <person name="Op den Camp H."/>
            <person name="Overmann J."/>
            <person name="Amann R."/>
            <person name="Jetten M.S.M."/>
            <person name="Mascher T."/>
            <person name="Medema M.H."/>
            <person name="Devos D.P."/>
            <person name="Kaster A.-K."/>
            <person name="Ovreas L."/>
            <person name="Rohde M."/>
            <person name="Galperin M.Y."/>
            <person name="Jogler C."/>
        </authorList>
    </citation>
    <scope>NUCLEOTIDE SEQUENCE [LARGE SCALE GENOMIC DNA]</scope>
    <source>
        <strain evidence="2 3">K22_7</strain>
    </source>
</reference>
<gene>
    <name evidence="2" type="ORF">K227x_30340</name>
</gene>
<protein>
    <recommendedName>
        <fullName evidence="4">BON domain-containing protein</fullName>
    </recommendedName>
</protein>
<evidence type="ECO:0000256" key="1">
    <source>
        <dbReference type="SAM" id="MobiDB-lite"/>
    </source>
</evidence>
<organism evidence="2 3">
    <name type="scientific">Rubripirellula lacrimiformis</name>
    <dbReference type="NCBI Taxonomy" id="1930273"/>
    <lineage>
        <taxon>Bacteria</taxon>
        <taxon>Pseudomonadati</taxon>
        <taxon>Planctomycetota</taxon>
        <taxon>Planctomycetia</taxon>
        <taxon>Pirellulales</taxon>
        <taxon>Pirellulaceae</taxon>
        <taxon>Rubripirellula</taxon>
    </lineage>
</organism>
<dbReference type="KEGG" id="rlc:K227x_30340"/>